<dbReference type="Gene3D" id="3.30.870.30">
    <property type="entry name" value="MITD, C-terminal phospholipase D-like domain"/>
    <property type="match status" value="2"/>
</dbReference>
<feature type="domain" description="MITD1 C-terminal phospholipase D-like" evidence="3">
    <location>
        <begin position="88"/>
        <end position="225"/>
    </location>
</feature>
<evidence type="ECO:0000256" key="1">
    <source>
        <dbReference type="SAM" id="Coils"/>
    </source>
</evidence>
<dbReference type="SUPFAM" id="SSF116846">
    <property type="entry name" value="MIT domain"/>
    <property type="match status" value="2"/>
</dbReference>
<proteinExistence type="predicted"/>
<dbReference type="InterPro" id="IPR036181">
    <property type="entry name" value="MIT_dom_sf"/>
</dbReference>
<dbReference type="Pfam" id="PF16565">
    <property type="entry name" value="MIT_C"/>
    <property type="match status" value="2"/>
</dbReference>
<dbReference type="EMBL" id="GITU01006715">
    <property type="protein sequence ID" value="MBC1175418.1"/>
    <property type="molecule type" value="Transcribed_RNA"/>
</dbReference>
<dbReference type="Gene3D" id="1.20.58.80">
    <property type="entry name" value="Phosphotransferase system, lactose/cellobiose-type IIA subunit"/>
    <property type="match status" value="2"/>
</dbReference>
<protein>
    <submittedName>
        <fullName evidence="4">Putative phospholipase d-like domain at c-terminus of mit</fullName>
    </submittedName>
</protein>
<accession>A0A1B0CVU4</accession>
<feature type="domain" description="MITD1 C-terminal phospholipase D-like" evidence="3">
    <location>
        <begin position="308"/>
        <end position="341"/>
    </location>
</feature>
<sequence length="343" mass="39895">MNAIQLLERAVEFDNSGRHVEAVKLYEEGAEGLATMARNATDPAKRRHFEAKIQEYRNRAKLMKDQQERMRTKGEIKDKILIVENSTGHSYKSLFGKYLDGNVKEILVEEPYLREHFQLTNLVMFCELAVVNCKNLKCINVKTTKAGPDQLEAFKQLNESLKTLRGVNLSVEFSDHIHDRQILLSNGHIIKIGRGLNYFKKAEKYCLGTYDFDFRECRETNVDILFCPENIKQNSRKMHVEAVKLYEEGAEGLATMARNATDPAKRRHFEAKIQEYRNRAKLLKDQQERMRTRGEIKDKILIVENSTGHSYKSLFGKYLDGNVKEILVEEPYLREHFQVHDVH</sequence>
<dbReference type="EMBL" id="AJWK01031275">
    <property type="status" value="NOT_ANNOTATED_CDS"/>
    <property type="molecule type" value="Genomic_DNA"/>
</dbReference>
<dbReference type="InterPro" id="IPR032341">
    <property type="entry name" value="MITD1_C"/>
</dbReference>
<feature type="coiled-coil region" evidence="1">
    <location>
        <begin position="266"/>
        <end position="293"/>
    </location>
</feature>
<reference evidence="5" key="3">
    <citation type="submission" date="2020-05" db="UniProtKB">
        <authorList>
            <consortium name="EnsemblMetazoa"/>
        </authorList>
    </citation>
    <scope>IDENTIFICATION</scope>
    <source>
        <strain evidence="5">Jacobina</strain>
    </source>
</reference>
<feature type="coiled-coil region" evidence="1">
    <location>
        <begin position="46"/>
        <end position="73"/>
    </location>
</feature>
<dbReference type="EMBL" id="AJWK01031274">
    <property type="status" value="NOT_ANNOTATED_CDS"/>
    <property type="molecule type" value="Genomic_DNA"/>
</dbReference>
<dbReference type="EnsemblMetazoa" id="LLOJ009129-RA">
    <property type="protein sequence ID" value="LLOJ009129-PA"/>
    <property type="gene ID" value="LLOJ009129"/>
</dbReference>
<keyword evidence="6" id="KW-1185">Reference proteome</keyword>
<dbReference type="VEuPathDB" id="VectorBase:LLOJ009129"/>
<dbReference type="InterPro" id="IPR038113">
    <property type="entry name" value="MITD1_C_sf"/>
</dbReference>
<dbReference type="InterPro" id="IPR052817">
    <property type="entry name" value="MIT_domain_contain_protein1"/>
</dbReference>
<evidence type="ECO:0000259" key="2">
    <source>
        <dbReference type="Pfam" id="PF04212"/>
    </source>
</evidence>
<feature type="domain" description="MIT" evidence="2">
    <location>
        <begin position="2"/>
        <end position="64"/>
    </location>
</feature>
<dbReference type="PANTHER" id="PTHR21222:SF1">
    <property type="entry name" value="MIT DOMAIN-CONTAINING PROTEIN 1"/>
    <property type="match status" value="1"/>
</dbReference>
<evidence type="ECO:0000259" key="3">
    <source>
        <dbReference type="Pfam" id="PF16565"/>
    </source>
</evidence>
<dbReference type="AlphaFoldDB" id="A0A1B0CVU4"/>
<dbReference type="Proteomes" id="UP000092461">
    <property type="component" value="Unassembled WGS sequence"/>
</dbReference>
<evidence type="ECO:0000313" key="4">
    <source>
        <dbReference type="EMBL" id="MBC1175418.1"/>
    </source>
</evidence>
<organism evidence="5 6">
    <name type="scientific">Lutzomyia longipalpis</name>
    <name type="common">Sand fly</name>
    <dbReference type="NCBI Taxonomy" id="7200"/>
    <lineage>
        <taxon>Eukaryota</taxon>
        <taxon>Metazoa</taxon>
        <taxon>Ecdysozoa</taxon>
        <taxon>Arthropoda</taxon>
        <taxon>Hexapoda</taxon>
        <taxon>Insecta</taxon>
        <taxon>Pterygota</taxon>
        <taxon>Neoptera</taxon>
        <taxon>Endopterygota</taxon>
        <taxon>Diptera</taxon>
        <taxon>Nematocera</taxon>
        <taxon>Psychodoidea</taxon>
        <taxon>Psychodidae</taxon>
        <taxon>Lutzomyia</taxon>
        <taxon>Lutzomyia</taxon>
    </lineage>
</organism>
<dbReference type="EMBL" id="AJWK01031276">
    <property type="status" value="NOT_ANNOTATED_CDS"/>
    <property type="molecule type" value="Genomic_DNA"/>
</dbReference>
<dbReference type="VEuPathDB" id="VectorBase:LLONM1_003935"/>
<reference evidence="4" key="2">
    <citation type="journal article" date="2020" name="BMC">
        <title>Leishmania infection induces a limited differential gene expression in the sand fly midgut.</title>
        <authorList>
            <person name="Coutinho-Abreu I.V."/>
            <person name="Serafim T.D."/>
            <person name="Meneses C."/>
            <person name="Kamhawi S."/>
            <person name="Oliveira F."/>
            <person name="Valenzuela J.G."/>
        </authorList>
    </citation>
    <scope>NUCLEOTIDE SEQUENCE</scope>
    <source>
        <strain evidence="4">Jacobina</strain>
        <tissue evidence="4">Midgut</tissue>
    </source>
</reference>
<evidence type="ECO:0000313" key="6">
    <source>
        <dbReference type="Proteomes" id="UP000092461"/>
    </source>
</evidence>
<dbReference type="PANTHER" id="PTHR21222">
    <property type="entry name" value="MIT DOMAIN-CONTAINING PROTEIN 1"/>
    <property type="match status" value="1"/>
</dbReference>
<dbReference type="InterPro" id="IPR007330">
    <property type="entry name" value="MIT_dom"/>
</dbReference>
<dbReference type="Pfam" id="PF04212">
    <property type="entry name" value="MIT"/>
    <property type="match status" value="1"/>
</dbReference>
<reference evidence="6" key="1">
    <citation type="submission" date="2012-05" db="EMBL/GenBank/DDBJ databases">
        <title>Whole Genome Assembly of Lutzomyia longipalpis.</title>
        <authorList>
            <person name="Richards S."/>
            <person name="Qu C."/>
            <person name="Dillon R."/>
            <person name="Worley K."/>
            <person name="Scherer S."/>
            <person name="Batterton M."/>
            <person name="Taylor A."/>
            <person name="Hawes A."/>
            <person name="Hernandez B."/>
            <person name="Kovar C."/>
            <person name="Mandapat C."/>
            <person name="Pham C."/>
            <person name="Qu C."/>
            <person name="Jing C."/>
            <person name="Bess C."/>
            <person name="Bandaranaike D."/>
            <person name="Ngo D."/>
            <person name="Ongeri F."/>
            <person name="Arias F."/>
            <person name="Lara F."/>
            <person name="Weissenberger G."/>
            <person name="Kamau G."/>
            <person name="Han H."/>
            <person name="Shen H."/>
            <person name="Dinh H."/>
            <person name="Khalil I."/>
            <person name="Jones J."/>
            <person name="Shafer J."/>
            <person name="Jayaseelan J."/>
            <person name="Quiroz J."/>
            <person name="Blankenburg K."/>
            <person name="Nguyen L."/>
            <person name="Jackson L."/>
            <person name="Francisco L."/>
            <person name="Tang L.-Y."/>
            <person name="Pu L.-L."/>
            <person name="Perales L."/>
            <person name="Lorensuhewa L."/>
            <person name="Munidasa M."/>
            <person name="Coyle M."/>
            <person name="Taylor M."/>
            <person name="Puazo M."/>
            <person name="Firestine M."/>
            <person name="Scheel M."/>
            <person name="Javaid M."/>
            <person name="Wang M."/>
            <person name="Li M."/>
            <person name="Tabassum N."/>
            <person name="Saada N."/>
            <person name="Osuji N."/>
            <person name="Aqrawi P."/>
            <person name="Fu Q."/>
            <person name="Thornton R."/>
            <person name="Raj R."/>
            <person name="Goodspeed R."/>
            <person name="Mata R."/>
            <person name="Najjar R."/>
            <person name="Gubbala S."/>
            <person name="Lee S."/>
            <person name="Denson S."/>
            <person name="Patil S."/>
            <person name="Macmil S."/>
            <person name="Qi S."/>
            <person name="Matskevitch T."/>
            <person name="Palculict T."/>
            <person name="Mathew T."/>
            <person name="Vee V."/>
            <person name="Velamala V."/>
            <person name="Korchina V."/>
            <person name="Cai W."/>
            <person name="Liu W."/>
            <person name="Dai W."/>
            <person name="Zou X."/>
            <person name="Zhu Y."/>
            <person name="Zhang Y."/>
            <person name="Wu Y.-Q."/>
            <person name="Xin Y."/>
            <person name="Nazarath L."/>
            <person name="Kovar C."/>
            <person name="Han Y."/>
            <person name="Muzny D."/>
            <person name="Gibbs R."/>
        </authorList>
    </citation>
    <scope>NUCLEOTIDE SEQUENCE [LARGE SCALE GENOMIC DNA]</scope>
    <source>
        <strain evidence="6">Jacobina</strain>
    </source>
</reference>
<evidence type="ECO:0000313" key="5">
    <source>
        <dbReference type="EnsemblMetazoa" id="LLOJ009129-PA"/>
    </source>
</evidence>
<name>A0A1B0CVU4_LUTLO</name>
<keyword evidence="1" id="KW-0175">Coiled coil</keyword>